<dbReference type="PROSITE" id="PS50294">
    <property type="entry name" value="WD_REPEATS_REGION"/>
    <property type="match status" value="1"/>
</dbReference>
<protein>
    <submittedName>
        <fullName evidence="8">Uncharacterized protein</fullName>
    </submittedName>
</protein>
<dbReference type="InterPro" id="IPR051973">
    <property type="entry name" value="tRNA_Anticodon_Mtase-Reg"/>
</dbReference>
<evidence type="ECO:0000256" key="1">
    <source>
        <dbReference type="ARBA" id="ARBA00004496"/>
    </source>
</evidence>
<keyword evidence="3 7" id="KW-0853">WD repeat</keyword>
<dbReference type="EMBL" id="OVEO01000013">
    <property type="protein sequence ID" value="SPQ99916.1"/>
    <property type="molecule type" value="Genomic_DNA"/>
</dbReference>
<keyword evidence="5" id="KW-0677">Repeat</keyword>
<reference evidence="9 11" key="2">
    <citation type="submission" date="2018-03" db="EMBL/GenBank/DDBJ databases">
        <authorList>
            <person name="Fogelqvist J."/>
        </authorList>
    </citation>
    <scope>NUCLEOTIDE SEQUENCE [LARGE SCALE GENOMIC DNA]</scope>
</reference>
<sequence length="981" mass="106370">MRDCVLQDHGVGPAASFLGPVTALAPVDRVVLVGSGSFLTVQDRTTRRCLHRYAALPLGRQLHGIRTLAMPNRPGVVLVAVYGLHDCRLWALSLTDYSLSQLDDIVPPADDCILDLVVLDRQCVAIGMAHNVVDVYRRESSAATWSRTCRHRCTDTSLLYSMRIYAAGAHRLRIASGTVFNEILLWAISIDAARDAEHDAVQRLRGHKGVIFHVAWSNDGRHLTSSSDDRTVRCWEDTGNCLWVGRRHGARVWRTLIDNGRACVISAGEDGLTCRWDLRTGDLLDDRRISSGSVWSIGLDEGSGTVVAGSADGVWHCQAPLSTDSAGMMTTRVSNPLPTSSFVIGLLTVSGGVVAVCRNGDILFADDRSDDTFDVVRRLHVETRTSCVLDDRRTVAVATNDAVLFVDGHSGEDVHDQVALSCVFKMWSMPNRGLLAYDGTHLHWKHPSGTWSKVEARGNVSSTGVVDNTTIVIGDVTGNAYLLVANDSTDAIDIVQRLPRLHGRSIVKAIAVVDDRTVITFGADGSACTLQYDHDASRLHMMASSTSVQVDRVVSVDPELVTVAFDTRRHAFSVTLGRRHILALVPVQARTSAYDVSLSSGLRFMYVDRRQRAIIRVSMPECGIAVNRTTFTAFHTRQVCDVRWVAPDRLITTGEDGTVRCCSVGDDLSVECTGVVEPSGIKRTPLRCLSKTGDLVIAAGARQQMLCCRRSALSSDALQVVYHDIVSGFASRRGKWFRKSPGDLQAERQLNLDVRFTSVDAFDETILTGDSIGRVSRYLLKSNGTIVSVAASAPGTGHGHHPVLVCRTLPALGIAITGDTRGRIVVWDLMSNADKLAPLADIAGVHQNGINGMVCHLLDEAPGVLIITCGDDHSLQVTRLTIDTGRVCTAVRGEGRPGAHASPVMAVGIDRAGRHVLSVGTDRYLHRWRIDGLRLERCRGSVQVDVADAAAMSIYEHGGSLDVAIVGCGLQVLRIPTPFLS</sequence>
<evidence type="ECO:0000313" key="11">
    <source>
        <dbReference type="Proteomes" id="UP000290189"/>
    </source>
</evidence>
<evidence type="ECO:0000256" key="7">
    <source>
        <dbReference type="PROSITE-ProRule" id="PRU00221"/>
    </source>
</evidence>
<reference evidence="8 10" key="1">
    <citation type="submission" date="2015-02" db="EMBL/GenBank/DDBJ databases">
        <authorList>
            <person name="Chooi Y.-H."/>
        </authorList>
    </citation>
    <scope>NUCLEOTIDE SEQUENCE [LARGE SCALE GENOMIC DNA]</scope>
    <source>
        <strain evidence="8">E3</strain>
    </source>
</reference>
<dbReference type="SMART" id="SM00320">
    <property type="entry name" value="WD40"/>
    <property type="match status" value="7"/>
</dbReference>
<dbReference type="GO" id="GO:0030488">
    <property type="term" value="P:tRNA methylation"/>
    <property type="evidence" value="ECO:0007669"/>
    <property type="project" value="TreeGrafter"/>
</dbReference>
<keyword evidence="4" id="KW-0819">tRNA processing</keyword>
<dbReference type="Proteomes" id="UP000039324">
    <property type="component" value="Unassembled WGS sequence"/>
</dbReference>
<keyword evidence="10" id="KW-1185">Reference proteome</keyword>
<dbReference type="InterPro" id="IPR001680">
    <property type="entry name" value="WD40_rpt"/>
</dbReference>
<proteinExistence type="inferred from homology"/>
<gene>
    <name evidence="8" type="ORF">PBRA_009008</name>
    <name evidence="9" type="ORF">PLBR_LOCUS7131</name>
</gene>
<dbReference type="EMBL" id="CDSF01000127">
    <property type="protein sequence ID" value="CEP02424.1"/>
    <property type="molecule type" value="Genomic_DNA"/>
</dbReference>
<dbReference type="InterPro" id="IPR015943">
    <property type="entry name" value="WD40/YVTN_repeat-like_dom_sf"/>
</dbReference>
<dbReference type="InterPro" id="IPR011047">
    <property type="entry name" value="Quinoprotein_ADH-like_sf"/>
</dbReference>
<evidence type="ECO:0000256" key="5">
    <source>
        <dbReference type="ARBA" id="ARBA00022737"/>
    </source>
</evidence>
<dbReference type="SUPFAM" id="SSF50998">
    <property type="entry name" value="Quinoprotein alcohol dehydrogenase-like"/>
    <property type="match status" value="1"/>
</dbReference>
<dbReference type="PANTHER" id="PTHR14344:SF3">
    <property type="entry name" value="WD REPEAT-CONTAINING PROTEIN 6"/>
    <property type="match status" value="1"/>
</dbReference>
<evidence type="ECO:0000313" key="9">
    <source>
        <dbReference type="EMBL" id="SPQ99916.1"/>
    </source>
</evidence>
<evidence type="ECO:0000313" key="10">
    <source>
        <dbReference type="Proteomes" id="UP000039324"/>
    </source>
</evidence>
<evidence type="ECO:0000256" key="2">
    <source>
        <dbReference type="ARBA" id="ARBA00022490"/>
    </source>
</evidence>
<keyword evidence="2" id="KW-0963">Cytoplasm</keyword>
<dbReference type="Gene3D" id="2.130.10.10">
    <property type="entry name" value="YVTN repeat-like/Quinoprotein amine dehydrogenase"/>
    <property type="match status" value="3"/>
</dbReference>
<dbReference type="Pfam" id="PF00400">
    <property type="entry name" value="WD40"/>
    <property type="match status" value="1"/>
</dbReference>
<evidence type="ECO:0000313" key="8">
    <source>
        <dbReference type="EMBL" id="CEP02424.1"/>
    </source>
</evidence>
<comment type="subcellular location">
    <subcellularLocation>
        <location evidence="1">Cytoplasm</location>
    </subcellularLocation>
</comment>
<dbReference type="PANTHER" id="PTHR14344">
    <property type="entry name" value="WD REPEAT PROTEIN"/>
    <property type="match status" value="1"/>
</dbReference>
<dbReference type="AlphaFoldDB" id="A0A0G4J4W1"/>
<geneLocation type="mitochondrion" evidence="9"/>
<dbReference type="PROSITE" id="PS50082">
    <property type="entry name" value="WD_REPEATS_2"/>
    <property type="match status" value="1"/>
</dbReference>
<keyword evidence="9" id="KW-0496">Mitochondrion</keyword>
<evidence type="ECO:0000256" key="3">
    <source>
        <dbReference type="ARBA" id="ARBA00022574"/>
    </source>
</evidence>
<dbReference type="OrthoDB" id="5594999at2759"/>
<dbReference type="GO" id="GO:0005737">
    <property type="term" value="C:cytoplasm"/>
    <property type="evidence" value="ECO:0007669"/>
    <property type="project" value="UniProtKB-SubCell"/>
</dbReference>
<comment type="similarity">
    <text evidence="6">Belongs to the WD repeat WDR6 family.</text>
</comment>
<dbReference type="SUPFAM" id="SSF50978">
    <property type="entry name" value="WD40 repeat-like"/>
    <property type="match status" value="1"/>
</dbReference>
<dbReference type="InterPro" id="IPR036322">
    <property type="entry name" value="WD40_repeat_dom_sf"/>
</dbReference>
<evidence type="ECO:0000256" key="6">
    <source>
        <dbReference type="ARBA" id="ARBA00038255"/>
    </source>
</evidence>
<evidence type="ECO:0000256" key="4">
    <source>
        <dbReference type="ARBA" id="ARBA00022694"/>
    </source>
</evidence>
<organism evidence="8 10">
    <name type="scientific">Plasmodiophora brassicae</name>
    <name type="common">Clubroot disease agent</name>
    <dbReference type="NCBI Taxonomy" id="37360"/>
    <lineage>
        <taxon>Eukaryota</taxon>
        <taxon>Sar</taxon>
        <taxon>Rhizaria</taxon>
        <taxon>Endomyxa</taxon>
        <taxon>Phytomyxea</taxon>
        <taxon>Plasmodiophorida</taxon>
        <taxon>Plasmodiophoridae</taxon>
        <taxon>Plasmodiophora</taxon>
    </lineage>
</organism>
<feature type="repeat" description="WD" evidence="7">
    <location>
        <begin position="204"/>
        <end position="236"/>
    </location>
</feature>
<dbReference type="STRING" id="37360.A0A0G4J4W1"/>
<accession>A0A0G4J4W1</accession>
<dbReference type="Proteomes" id="UP000290189">
    <property type="component" value="Unassembled WGS sequence"/>
</dbReference>
<name>A0A0G4J4W1_PLABS</name>